<comment type="similarity">
    <text evidence="1">Belongs to the class-II fumarase/aspartase family.</text>
</comment>
<evidence type="ECO:0000259" key="2">
    <source>
        <dbReference type="Pfam" id="PF00206"/>
    </source>
</evidence>
<gene>
    <name evidence="3" type="ORF">B0E33_11205</name>
</gene>
<dbReference type="PROSITE" id="PS00163">
    <property type="entry name" value="FUMARATE_LYASES"/>
    <property type="match status" value="1"/>
</dbReference>
<proteinExistence type="inferred from homology"/>
<feature type="domain" description="Fumarate lyase N-terminal" evidence="2">
    <location>
        <begin position="28"/>
        <end position="290"/>
    </location>
</feature>
<keyword evidence="4" id="KW-1185">Reference proteome</keyword>
<evidence type="ECO:0000313" key="4">
    <source>
        <dbReference type="Proteomes" id="UP000188174"/>
    </source>
</evidence>
<dbReference type="RefSeq" id="WP_077291258.1">
    <property type="nucleotide sequence ID" value="NZ_CP019630.1"/>
</dbReference>
<dbReference type="InterPro" id="IPR022761">
    <property type="entry name" value="Fumarate_lyase_N"/>
</dbReference>
<accession>A0ABN4WU68</accession>
<dbReference type="InterPro" id="IPR020557">
    <property type="entry name" value="Fumarate_lyase_CS"/>
</dbReference>
<dbReference type="Gene3D" id="1.20.200.10">
    <property type="entry name" value="Fumarase/aspartase (Central domain)"/>
    <property type="match status" value="1"/>
</dbReference>
<dbReference type="PANTHER" id="PTHR43172:SF2">
    <property type="entry name" value="ADENYLOSUCCINATE LYASE C-TERMINAL DOMAIN-CONTAINING PROTEIN"/>
    <property type="match status" value="1"/>
</dbReference>
<dbReference type="Pfam" id="PF00206">
    <property type="entry name" value="Lyase_1"/>
    <property type="match status" value="1"/>
</dbReference>
<sequence>MPLSLFSSQIHSSLFADGDLTKLLADGSDVAHMIAFERALAIVQGRLEIIPAQAAREISEKLADVHIEPANLAAGTRSAGVPVPALVAELRKQLSADAGAWLHWGATSQDVIDTALVLQAKVALEILGARLEKLVDTLERQSERHADQLMAGRTRSQVSTPITLGYRIAQWAHPLIDAENALPALRSAVLRVQFGGASGINSAIAPDGTAVSAALALELGLEDSPSWHVNRTPILALAGWLQQVTSALAKMAGDLALSGRTDIAEVSSGTGGGSSTMPQKANPVQAETIQVLNSIAIAAQAGLAAAASPLEERDGTAWPLEWHFLPQMLLAAGAALVHAEELATSLQAHEANLAATLASNPEIMAETASFVLARNSVSRAEAKDLVAAAAKDPAPFAEALARISPVSLDWQKELDPQQVVAPAREMSARIFQTRRRD</sequence>
<dbReference type="SUPFAM" id="SSF48557">
    <property type="entry name" value="L-aspartase-like"/>
    <property type="match status" value="1"/>
</dbReference>
<dbReference type="PRINTS" id="PR00149">
    <property type="entry name" value="FUMRATELYASE"/>
</dbReference>
<reference evidence="3 4" key="1">
    <citation type="submission" date="2017-02" db="EMBL/GenBank/DDBJ databases">
        <authorList>
            <person name="Jeong S."/>
        </authorList>
    </citation>
    <scope>NUCLEOTIDE SEQUENCE [LARGE SCALE GENOMIC DNA]</scope>
    <source>
        <strain evidence="3 4">RMAR6-6</strain>
    </source>
</reference>
<protein>
    <submittedName>
        <fullName evidence="3">3-carboxy-cis,cis-muconate cycloisomerase</fullName>
    </submittedName>
</protein>
<dbReference type="PANTHER" id="PTHR43172">
    <property type="entry name" value="ADENYLOSUCCINATE LYASE"/>
    <property type="match status" value="1"/>
</dbReference>
<organism evidence="3 4">
    <name type="scientific">Roseibium algicola</name>
    <dbReference type="NCBI Taxonomy" id="2857014"/>
    <lineage>
        <taxon>Bacteria</taxon>
        <taxon>Pseudomonadati</taxon>
        <taxon>Pseudomonadota</taxon>
        <taxon>Alphaproteobacteria</taxon>
        <taxon>Hyphomicrobiales</taxon>
        <taxon>Stappiaceae</taxon>
        <taxon>Roseibium</taxon>
    </lineage>
</organism>
<dbReference type="PRINTS" id="PR00145">
    <property type="entry name" value="ARGSUCLYASE"/>
</dbReference>
<dbReference type="InterPro" id="IPR008948">
    <property type="entry name" value="L-Aspartase-like"/>
</dbReference>
<evidence type="ECO:0000256" key="1">
    <source>
        <dbReference type="ARBA" id="ARBA00034772"/>
    </source>
</evidence>
<evidence type="ECO:0000313" key="3">
    <source>
        <dbReference type="EMBL" id="AQQ04085.1"/>
    </source>
</evidence>
<name>A0ABN4WU68_9HYPH</name>
<dbReference type="InterPro" id="IPR000362">
    <property type="entry name" value="Fumarate_lyase_fam"/>
</dbReference>
<dbReference type="Proteomes" id="UP000188174">
    <property type="component" value="Chromosome"/>
</dbReference>
<dbReference type="EMBL" id="CP019630">
    <property type="protein sequence ID" value="AQQ04085.1"/>
    <property type="molecule type" value="Genomic_DNA"/>
</dbReference>